<sequence length="337" mass="35566">MPHERRRSVDSSSSSSSSSDDEREHSKQAGKHQYRDGPPSAAGNARTGAVPHNDNRAAQFGSQPPPYSTAIMSGPGFPSGPLHPYGFENRDFPSMPNAEGDAQFRDQGSFAPPSGPPPSFPSHSPGFPEAQGDAPPFPAHPPGFPDAPHENIHERGFAPPSFPDAQHGGGPTPPGAHARGAPPPSGFRLPLTGGAPFPGAEQTGPPVAYDMDGRSPIFLGSAILPNSVHPCKIAPALSPHCRVPYGGTETEHHDRYDLLPFDPLAMEWVPTSQGRVPPGRRPVEGGYEDHGGKLYHALAQVSGVEVPGKTGEHLGACNVAFGGREVAIKDYKILCWK</sequence>
<proteinExistence type="predicted"/>
<evidence type="ECO:0000313" key="3">
    <source>
        <dbReference type="Proteomes" id="UP000703269"/>
    </source>
</evidence>
<evidence type="ECO:0000256" key="1">
    <source>
        <dbReference type="SAM" id="MobiDB-lite"/>
    </source>
</evidence>
<feature type="compositionally biased region" description="Pro residues" evidence="1">
    <location>
        <begin position="135"/>
        <end position="145"/>
    </location>
</feature>
<dbReference type="PANTHER" id="PTHR31649:SF1">
    <property type="entry name" value="FARNESOIC ACID O-METHYL TRANSFERASE DOMAIN-CONTAINING PROTEIN"/>
    <property type="match status" value="1"/>
</dbReference>
<comment type="caution">
    <text evidence="2">The sequence shown here is derived from an EMBL/GenBank/DDBJ whole genome shotgun (WGS) entry which is preliminary data.</text>
</comment>
<dbReference type="EMBL" id="BPQB01000010">
    <property type="protein sequence ID" value="GJE88738.1"/>
    <property type="molecule type" value="Genomic_DNA"/>
</dbReference>
<dbReference type="PANTHER" id="PTHR31649">
    <property type="entry name" value="AGAP009604-PA"/>
    <property type="match status" value="1"/>
</dbReference>
<keyword evidence="3" id="KW-1185">Reference proteome</keyword>
<dbReference type="AlphaFoldDB" id="A0A9P3LC31"/>
<name>A0A9P3LC31_9APHY</name>
<organism evidence="2 3">
    <name type="scientific">Phanerochaete sordida</name>
    <dbReference type="NCBI Taxonomy" id="48140"/>
    <lineage>
        <taxon>Eukaryota</taxon>
        <taxon>Fungi</taxon>
        <taxon>Dikarya</taxon>
        <taxon>Basidiomycota</taxon>
        <taxon>Agaricomycotina</taxon>
        <taxon>Agaricomycetes</taxon>
        <taxon>Polyporales</taxon>
        <taxon>Phanerochaetaceae</taxon>
        <taxon>Phanerochaete</taxon>
    </lineage>
</organism>
<dbReference type="OrthoDB" id="2142040at2759"/>
<dbReference type="InterPro" id="IPR006616">
    <property type="entry name" value="DM9_repeat"/>
</dbReference>
<dbReference type="SMART" id="SM00696">
    <property type="entry name" value="DM9"/>
    <property type="match status" value="1"/>
</dbReference>
<feature type="compositionally biased region" description="Basic and acidic residues" evidence="1">
    <location>
        <begin position="147"/>
        <end position="156"/>
    </location>
</feature>
<feature type="compositionally biased region" description="Low complexity" evidence="1">
    <location>
        <begin position="121"/>
        <end position="134"/>
    </location>
</feature>
<reference evidence="2 3" key="1">
    <citation type="submission" date="2021-08" db="EMBL/GenBank/DDBJ databases">
        <title>Draft Genome Sequence of Phanerochaete sordida strain YK-624.</title>
        <authorList>
            <person name="Mori T."/>
            <person name="Dohra H."/>
            <person name="Suzuki T."/>
            <person name="Kawagishi H."/>
            <person name="Hirai H."/>
        </authorList>
    </citation>
    <scope>NUCLEOTIDE SEQUENCE [LARGE SCALE GENOMIC DNA]</scope>
    <source>
        <strain evidence="2 3">YK-624</strain>
    </source>
</reference>
<gene>
    <name evidence="2" type="ORF">PsYK624_048210</name>
</gene>
<protein>
    <submittedName>
        <fullName evidence="2">Uncharacterized protein</fullName>
    </submittedName>
</protein>
<feature type="region of interest" description="Disordered" evidence="1">
    <location>
        <begin position="1"/>
        <end position="209"/>
    </location>
</feature>
<accession>A0A9P3LC31</accession>
<dbReference type="Proteomes" id="UP000703269">
    <property type="component" value="Unassembled WGS sequence"/>
</dbReference>
<evidence type="ECO:0000313" key="2">
    <source>
        <dbReference type="EMBL" id="GJE88738.1"/>
    </source>
</evidence>
<dbReference type="Pfam" id="PF11901">
    <property type="entry name" value="DM9"/>
    <property type="match status" value="1"/>
</dbReference>